<keyword evidence="11" id="KW-0653">Protein transport</keyword>
<dbReference type="PANTHER" id="PTHR48178">
    <property type="entry name" value="PEROXISOME BIOGENESIS FACTOR 2"/>
    <property type="match status" value="1"/>
</dbReference>
<dbReference type="GO" id="GO:0005778">
    <property type="term" value="C:peroxisomal membrane"/>
    <property type="evidence" value="ECO:0007669"/>
    <property type="project" value="UniProtKB-SubCell"/>
</dbReference>
<accession>A0A9N9FMM3</accession>
<comment type="catalytic activity">
    <reaction evidence="16">
        <text>[E2 ubiquitin-conjugating enzyme]-S-ubiquitinyl-L-cysteine + [acceptor protein]-L-cysteine = [E2 ubiquitin-conjugating enzyme]-L-cysteine + [acceptor protein]-S-ubiquitinyl-L-cysteine.</text>
        <dbReference type="EC" id="2.3.2.36"/>
    </reaction>
</comment>
<dbReference type="InterPro" id="IPR017907">
    <property type="entry name" value="Znf_RING_CS"/>
</dbReference>
<evidence type="ECO:0000256" key="17">
    <source>
        <dbReference type="ARBA" id="ARBA00034523"/>
    </source>
</evidence>
<evidence type="ECO:0000256" key="1">
    <source>
        <dbReference type="ARBA" id="ARBA00004585"/>
    </source>
</evidence>
<dbReference type="InterPro" id="IPR045859">
    <property type="entry name" value="RING-HC_PEX2"/>
</dbReference>
<dbReference type="GO" id="GO:0061630">
    <property type="term" value="F:ubiquitin protein ligase activity"/>
    <property type="evidence" value="ECO:0007669"/>
    <property type="project" value="UniProtKB-EC"/>
</dbReference>
<dbReference type="GO" id="GO:0016562">
    <property type="term" value="P:protein import into peroxisome matrix, receptor recycling"/>
    <property type="evidence" value="ECO:0007669"/>
    <property type="project" value="UniProtKB-ARBA"/>
</dbReference>
<evidence type="ECO:0000256" key="12">
    <source>
        <dbReference type="ARBA" id="ARBA00022989"/>
    </source>
</evidence>
<keyword evidence="14" id="KW-0576">Peroxisome</keyword>
<evidence type="ECO:0000256" key="15">
    <source>
        <dbReference type="ARBA" id="ARBA00032511"/>
    </source>
</evidence>
<dbReference type="InterPro" id="IPR013083">
    <property type="entry name" value="Znf_RING/FYVE/PHD"/>
</dbReference>
<keyword evidence="13" id="KW-0472">Membrane</keyword>
<evidence type="ECO:0000256" key="8">
    <source>
        <dbReference type="ARBA" id="ARBA00022771"/>
    </source>
</evidence>
<dbReference type="CDD" id="cd16526">
    <property type="entry name" value="RING-HC_PEX2"/>
    <property type="match status" value="1"/>
</dbReference>
<keyword evidence="8" id="KW-0863">Zinc-finger</keyword>
<name>A0A9N9FMM3_9GLOM</name>
<keyword evidence="10" id="KW-0862">Zinc</keyword>
<dbReference type="PANTHER" id="PTHR48178:SF1">
    <property type="entry name" value="PEROXISOME BIOGENESIS FACTOR 2"/>
    <property type="match status" value="1"/>
</dbReference>
<keyword evidence="6" id="KW-0812">Transmembrane</keyword>
<dbReference type="OrthoDB" id="1701437at2759"/>
<evidence type="ECO:0000256" key="6">
    <source>
        <dbReference type="ARBA" id="ARBA00022692"/>
    </source>
</evidence>
<evidence type="ECO:0000256" key="10">
    <source>
        <dbReference type="ARBA" id="ARBA00022833"/>
    </source>
</evidence>
<feature type="domain" description="Pex N-terminal" evidence="18">
    <location>
        <begin position="46"/>
        <end position="193"/>
    </location>
</feature>
<evidence type="ECO:0000256" key="5">
    <source>
        <dbReference type="ARBA" id="ARBA00022679"/>
    </source>
</evidence>
<dbReference type="Proteomes" id="UP000789831">
    <property type="component" value="Unassembled WGS sequence"/>
</dbReference>
<keyword evidence="4" id="KW-0813">Transport</keyword>
<proteinExistence type="inferred from homology"/>
<evidence type="ECO:0000313" key="19">
    <source>
        <dbReference type="EMBL" id="CAG8548082.1"/>
    </source>
</evidence>
<keyword evidence="7" id="KW-0479">Metal-binding</keyword>
<keyword evidence="9" id="KW-0833">Ubl conjugation pathway</keyword>
<dbReference type="PROSITE" id="PS00518">
    <property type="entry name" value="ZF_RING_1"/>
    <property type="match status" value="1"/>
</dbReference>
<dbReference type="AlphaFoldDB" id="A0A9N9FMM3"/>
<sequence>MSKNFWSNEWLKAQTKLSEIRQSLGTFPSPPLRIMRVSQLDADLLDNELFGMLKEQLLTAFGLFSPNFKETFEPELLAVLQFVLYRFSIYESGATYGAQLQNMKYRNEKRHVGGLQSTSADEPLSKFQRISYGALTVGGQYVWMRLNRLMTAQGWGELAENDIRRVFWKFMQKVENIYRTLSLANFLFFLYDGNANASKLNNPYETNCGHKYCYYCIKSKLIFEDGTWQCLRCGEEVKSVQRAIEIVNDDNGFNTNHVDGNAE</sequence>
<gene>
    <name evidence="19" type="ORF">AGERDE_LOCUS6522</name>
</gene>
<evidence type="ECO:0000313" key="20">
    <source>
        <dbReference type="Proteomes" id="UP000789831"/>
    </source>
</evidence>
<keyword evidence="20" id="KW-1185">Reference proteome</keyword>
<dbReference type="Pfam" id="PF04757">
    <property type="entry name" value="Pex2_Pex12"/>
    <property type="match status" value="1"/>
</dbReference>
<organism evidence="19 20">
    <name type="scientific">Ambispora gerdemannii</name>
    <dbReference type="NCBI Taxonomy" id="144530"/>
    <lineage>
        <taxon>Eukaryota</taxon>
        <taxon>Fungi</taxon>
        <taxon>Fungi incertae sedis</taxon>
        <taxon>Mucoromycota</taxon>
        <taxon>Glomeromycotina</taxon>
        <taxon>Glomeromycetes</taxon>
        <taxon>Archaeosporales</taxon>
        <taxon>Ambisporaceae</taxon>
        <taxon>Ambispora</taxon>
    </lineage>
</organism>
<reference evidence="19" key="1">
    <citation type="submission" date="2021-06" db="EMBL/GenBank/DDBJ databases">
        <authorList>
            <person name="Kallberg Y."/>
            <person name="Tangrot J."/>
            <person name="Rosling A."/>
        </authorList>
    </citation>
    <scope>NUCLEOTIDE SEQUENCE</scope>
    <source>
        <strain evidence="19">MT106</strain>
    </source>
</reference>
<evidence type="ECO:0000256" key="7">
    <source>
        <dbReference type="ARBA" id="ARBA00022723"/>
    </source>
</evidence>
<dbReference type="Gene3D" id="3.30.40.10">
    <property type="entry name" value="Zinc/RING finger domain, C3HC4 (zinc finger)"/>
    <property type="match status" value="1"/>
</dbReference>
<evidence type="ECO:0000256" key="14">
    <source>
        <dbReference type="ARBA" id="ARBA00023140"/>
    </source>
</evidence>
<evidence type="ECO:0000256" key="9">
    <source>
        <dbReference type="ARBA" id="ARBA00022786"/>
    </source>
</evidence>
<evidence type="ECO:0000256" key="2">
    <source>
        <dbReference type="ARBA" id="ARBA00004906"/>
    </source>
</evidence>
<dbReference type="EC" id="2.3.2.36" evidence="17"/>
<evidence type="ECO:0000256" key="3">
    <source>
        <dbReference type="ARBA" id="ARBA00008704"/>
    </source>
</evidence>
<comment type="similarity">
    <text evidence="3">Belongs to the pex2/pex10/pex12 family.</text>
</comment>
<dbReference type="GO" id="GO:0008270">
    <property type="term" value="F:zinc ion binding"/>
    <property type="evidence" value="ECO:0007669"/>
    <property type="project" value="UniProtKB-KW"/>
</dbReference>
<keyword evidence="5" id="KW-0808">Transferase</keyword>
<evidence type="ECO:0000256" key="11">
    <source>
        <dbReference type="ARBA" id="ARBA00022927"/>
    </source>
</evidence>
<evidence type="ECO:0000259" key="18">
    <source>
        <dbReference type="Pfam" id="PF04757"/>
    </source>
</evidence>
<evidence type="ECO:0000256" key="4">
    <source>
        <dbReference type="ARBA" id="ARBA00022448"/>
    </source>
</evidence>
<protein>
    <recommendedName>
        <fullName evidence="17">RING-type E3 ubiquitin transferase (cysteine targeting)</fullName>
        <ecNumber evidence="17">2.3.2.36</ecNumber>
    </recommendedName>
    <alternativeName>
        <fullName evidence="15">Peroxin-2</fullName>
    </alternativeName>
</protein>
<keyword evidence="12" id="KW-1133">Transmembrane helix</keyword>
<comment type="subcellular location">
    <subcellularLocation>
        <location evidence="1">Peroxisome membrane</location>
        <topology evidence="1">Multi-pass membrane protein</topology>
    </subcellularLocation>
</comment>
<dbReference type="InterPro" id="IPR006845">
    <property type="entry name" value="Pex_N"/>
</dbReference>
<dbReference type="InterPro" id="IPR025654">
    <property type="entry name" value="PEX2/10"/>
</dbReference>
<comment type="caution">
    <text evidence="19">The sequence shown here is derived from an EMBL/GenBank/DDBJ whole genome shotgun (WGS) entry which is preliminary data.</text>
</comment>
<dbReference type="GO" id="GO:0016567">
    <property type="term" value="P:protein ubiquitination"/>
    <property type="evidence" value="ECO:0007669"/>
    <property type="project" value="UniProtKB-ARBA"/>
</dbReference>
<evidence type="ECO:0000256" key="13">
    <source>
        <dbReference type="ARBA" id="ARBA00023136"/>
    </source>
</evidence>
<dbReference type="SUPFAM" id="SSF57850">
    <property type="entry name" value="RING/U-box"/>
    <property type="match status" value="1"/>
</dbReference>
<dbReference type="EMBL" id="CAJVPL010001030">
    <property type="protein sequence ID" value="CAG8548082.1"/>
    <property type="molecule type" value="Genomic_DNA"/>
</dbReference>
<comment type="pathway">
    <text evidence="2">Protein modification; protein ubiquitination.</text>
</comment>
<evidence type="ECO:0000256" key="16">
    <source>
        <dbReference type="ARBA" id="ARBA00034438"/>
    </source>
</evidence>